<accession>A0A451BBF3</accession>
<dbReference type="Pfam" id="PF06776">
    <property type="entry name" value="IalB"/>
    <property type="match status" value="1"/>
</dbReference>
<name>A0A451BBF3_9GAMM</name>
<dbReference type="AlphaFoldDB" id="A0A451BBF3"/>
<protein>
    <submittedName>
        <fullName evidence="3">Invasion protein IalB, involved in pathogenesis</fullName>
    </submittedName>
</protein>
<sequence>MTQSIDFPLFPAGVFHDRKQSNEASGDKKSPRQRARNIVAGLLSMALLAGFGNVLAQESKKEPKPVPYGDWTLLCQGKGQPCALTQQIMMEIGETKKPVVDFSFVHIGKPRALHAILRLPLGIALTRGVSLQIDKKTSITGSISHCKYEGCFSLGRVTSELRKSLEGGKEAQIIFYDLAGKGMMVPSSLRGVTAGLKALDKKKK</sequence>
<evidence type="ECO:0000313" key="1">
    <source>
        <dbReference type="EMBL" id="VFK31848.1"/>
    </source>
</evidence>
<evidence type="ECO:0000313" key="2">
    <source>
        <dbReference type="EMBL" id="VFK32463.1"/>
    </source>
</evidence>
<dbReference type="InterPro" id="IPR038696">
    <property type="entry name" value="IalB_sf"/>
</dbReference>
<dbReference type="Gene3D" id="2.60.40.1880">
    <property type="entry name" value="Invasion associated locus B (IalB) protein"/>
    <property type="match status" value="1"/>
</dbReference>
<dbReference type="EMBL" id="CAADFQ010000027">
    <property type="protein sequence ID" value="VFK31848.1"/>
    <property type="molecule type" value="Genomic_DNA"/>
</dbReference>
<organism evidence="3">
    <name type="scientific">Candidatus Kentrum sp. MB</name>
    <dbReference type="NCBI Taxonomy" id="2138164"/>
    <lineage>
        <taxon>Bacteria</taxon>
        <taxon>Pseudomonadati</taxon>
        <taxon>Pseudomonadota</taxon>
        <taxon>Gammaproteobacteria</taxon>
        <taxon>Candidatus Kentrum</taxon>
    </lineage>
</organism>
<dbReference type="EMBL" id="CAADGH010000026">
    <property type="protein sequence ID" value="VFK75594.1"/>
    <property type="molecule type" value="Genomic_DNA"/>
</dbReference>
<dbReference type="EMBL" id="CAADFO010000113">
    <property type="protein sequence ID" value="VFK32463.1"/>
    <property type="molecule type" value="Genomic_DNA"/>
</dbReference>
<dbReference type="InterPro" id="IPR010642">
    <property type="entry name" value="Invasion_prot_B"/>
</dbReference>
<proteinExistence type="predicted"/>
<evidence type="ECO:0000313" key="3">
    <source>
        <dbReference type="EMBL" id="VFK75594.1"/>
    </source>
</evidence>
<reference evidence="3" key="1">
    <citation type="submission" date="2019-02" db="EMBL/GenBank/DDBJ databases">
        <authorList>
            <person name="Gruber-Vodicka R. H."/>
            <person name="Seah K. B. B."/>
        </authorList>
    </citation>
    <scope>NUCLEOTIDE SEQUENCE</scope>
    <source>
        <strain evidence="2">BECK_BZ197</strain>
        <strain evidence="3">BECK_BZ198</strain>
        <strain evidence="1">BECK_BZ199</strain>
    </source>
</reference>
<gene>
    <name evidence="2" type="ORF">BECKMB1821G_GA0114241_11136</name>
    <name evidence="3" type="ORF">BECKMB1821H_GA0114242_102639</name>
    <name evidence="1" type="ORF">BECKMB1821I_GA0114274_102739</name>
</gene>